<reference evidence="4 5" key="1">
    <citation type="submission" date="2023-11" db="EMBL/GenBank/DDBJ databases">
        <title>Gilvimarinus fulvus sp. nov., isolated from the surface of Kelp.</title>
        <authorList>
            <person name="Sun Y.Y."/>
            <person name="Gong Y."/>
            <person name="Du Z.J."/>
        </authorList>
    </citation>
    <scope>NUCLEOTIDE SEQUENCE [LARGE SCALE GENOMIC DNA]</scope>
    <source>
        <strain evidence="4 5">SDUM040013</strain>
    </source>
</reference>
<dbReference type="Gene3D" id="3.40.1190.20">
    <property type="match status" value="1"/>
</dbReference>
<dbReference type="PANTHER" id="PTHR20858:SF17">
    <property type="entry name" value="HYDROXYMETHYLPYRIMIDINE_PHOSPHOMETHYLPYRIMIDINE KINASE THI20-RELATED"/>
    <property type="match status" value="1"/>
</dbReference>
<dbReference type="Pfam" id="PF08543">
    <property type="entry name" value="Phos_pyr_kin"/>
    <property type="match status" value="1"/>
</dbReference>
<evidence type="ECO:0000256" key="2">
    <source>
        <dbReference type="ARBA" id="ARBA00012135"/>
    </source>
</evidence>
<evidence type="ECO:0000256" key="1">
    <source>
        <dbReference type="ARBA" id="ARBA00004948"/>
    </source>
</evidence>
<name>A0ABU4RYQ7_9GAMM</name>
<dbReference type="EC" id="2.7.1.49" evidence="2"/>
<dbReference type="NCBIfam" id="TIGR00097">
    <property type="entry name" value="HMP-P_kinase"/>
    <property type="match status" value="1"/>
</dbReference>
<gene>
    <name evidence="4" type="primary">thiD</name>
    <name evidence="4" type="ORF">SCD92_05210</name>
</gene>
<evidence type="ECO:0000313" key="4">
    <source>
        <dbReference type="EMBL" id="MDX6848748.1"/>
    </source>
</evidence>
<evidence type="ECO:0000313" key="5">
    <source>
        <dbReference type="Proteomes" id="UP001273505"/>
    </source>
</evidence>
<dbReference type="InterPro" id="IPR004399">
    <property type="entry name" value="HMP/HMP-P_kinase_dom"/>
</dbReference>
<protein>
    <recommendedName>
        <fullName evidence="2">hydroxymethylpyrimidine kinase</fullName>
        <ecNumber evidence="2">2.7.1.49</ecNumber>
    </recommendedName>
</protein>
<dbReference type="RefSeq" id="WP_302724049.1">
    <property type="nucleotide sequence ID" value="NZ_JAULRU010000731.1"/>
</dbReference>
<dbReference type="PANTHER" id="PTHR20858">
    <property type="entry name" value="PHOSPHOMETHYLPYRIMIDINE KINASE"/>
    <property type="match status" value="1"/>
</dbReference>
<keyword evidence="4" id="KW-0808">Transferase</keyword>
<dbReference type="Proteomes" id="UP001273505">
    <property type="component" value="Unassembled WGS sequence"/>
</dbReference>
<dbReference type="CDD" id="cd01169">
    <property type="entry name" value="HMPP_kinase"/>
    <property type="match status" value="1"/>
</dbReference>
<organism evidence="4 5">
    <name type="scientific">Gilvimarinus gilvus</name>
    <dbReference type="NCBI Taxonomy" id="3058038"/>
    <lineage>
        <taxon>Bacteria</taxon>
        <taxon>Pseudomonadati</taxon>
        <taxon>Pseudomonadota</taxon>
        <taxon>Gammaproteobacteria</taxon>
        <taxon>Cellvibrionales</taxon>
        <taxon>Cellvibrionaceae</taxon>
        <taxon>Gilvimarinus</taxon>
    </lineage>
</organism>
<dbReference type="InterPro" id="IPR013749">
    <property type="entry name" value="PM/HMP-P_kinase-1"/>
</dbReference>
<dbReference type="EMBL" id="JAXAFO010000006">
    <property type="protein sequence ID" value="MDX6848748.1"/>
    <property type="molecule type" value="Genomic_DNA"/>
</dbReference>
<keyword evidence="5" id="KW-1185">Reference proteome</keyword>
<evidence type="ECO:0000259" key="3">
    <source>
        <dbReference type="Pfam" id="PF08543"/>
    </source>
</evidence>
<dbReference type="GO" id="GO:0008902">
    <property type="term" value="F:hydroxymethylpyrimidine kinase activity"/>
    <property type="evidence" value="ECO:0007669"/>
    <property type="project" value="UniProtKB-EC"/>
</dbReference>
<comment type="pathway">
    <text evidence="1">Cofactor biosynthesis; thiamine diphosphate biosynthesis.</text>
</comment>
<accession>A0ABU4RYQ7</accession>
<dbReference type="GO" id="GO:0008972">
    <property type="term" value="F:phosphomethylpyrimidine kinase activity"/>
    <property type="evidence" value="ECO:0007669"/>
    <property type="project" value="UniProtKB-EC"/>
</dbReference>
<proteinExistence type="predicted"/>
<feature type="domain" description="Pyridoxamine kinase/Phosphomethylpyrimidine kinase" evidence="3">
    <location>
        <begin position="22"/>
        <end position="272"/>
    </location>
</feature>
<sequence length="288" mass="29760">MSQAPPAITPHTPAALTIAGSDSGAGAGIQADLKTFAACGIYGASVVTAITAQNTLGVQKLWMVPGSSLQAQLSSVLADMPIAAVKTGLLGNGGTLRIVSEALRFHARQHAPLPLVVDTVLASSSGHPLLAPGALPVLRDQLIPQACVITPNIYEAALLLDEPAAQTLAQAQQQAIRLLTLGPQAVLLTGGHLEGDQAVDIYCDAQEIFQLTSERVSTRNSHGTGCTLSAAICAYLTLGERPASACRKAKDYLQRALLAGVRLNLGAGTGPLNHFPDSVKHCSTQETL</sequence>
<dbReference type="InterPro" id="IPR029056">
    <property type="entry name" value="Ribokinase-like"/>
</dbReference>
<comment type="caution">
    <text evidence="4">The sequence shown here is derived from an EMBL/GenBank/DDBJ whole genome shotgun (WGS) entry which is preliminary data.</text>
</comment>
<keyword evidence="4" id="KW-0418">Kinase</keyword>
<dbReference type="SUPFAM" id="SSF53613">
    <property type="entry name" value="Ribokinase-like"/>
    <property type="match status" value="1"/>
</dbReference>